<evidence type="ECO:0000313" key="1">
    <source>
        <dbReference type="EMBL" id="CAB4144106.1"/>
    </source>
</evidence>
<gene>
    <name evidence="1" type="ORF">UFOVP463_18</name>
</gene>
<sequence length="119" mass="13692">MTNNDINKKGMIEALEKSLGIVTTACRMVGISRETHYRWLREDEAYKESVESIADIALDFVESKLHKQIEEGEVSSTIFYLKTKGKKRGFVEKQEIEHSGNMQVTWNEEKTYETKTGSL</sequence>
<proteinExistence type="predicted"/>
<accession>A0A6J5MGD1</accession>
<keyword evidence="1" id="KW-0371">Homeobox</keyword>
<reference evidence="1" key="1">
    <citation type="submission" date="2020-04" db="EMBL/GenBank/DDBJ databases">
        <authorList>
            <person name="Chiriac C."/>
            <person name="Salcher M."/>
            <person name="Ghai R."/>
            <person name="Kavagutti S V."/>
        </authorList>
    </citation>
    <scope>NUCLEOTIDE SEQUENCE</scope>
</reference>
<dbReference type="GO" id="GO:0003677">
    <property type="term" value="F:DNA binding"/>
    <property type="evidence" value="ECO:0007669"/>
    <property type="project" value="UniProtKB-KW"/>
</dbReference>
<dbReference type="EMBL" id="LR796433">
    <property type="protein sequence ID" value="CAB4144106.1"/>
    <property type="molecule type" value="Genomic_DNA"/>
</dbReference>
<dbReference type="Gene3D" id="1.10.10.60">
    <property type="entry name" value="Homeodomain-like"/>
    <property type="match status" value="1"/>
</dbReference>
<name>A0A6J5MGD1_9CAUD</name>
<protein>
    <submittedName>
        <fullName evidence="1">Homeodomain, phBC6A51-type</fullName>
    </submittedName>
</protein>
<organism evidence="1">
    <name type="scientific">uncultured Caudovirales phage</name>
    <dbReference type="NCBI Taxonomy" id="2100421"/>
    <lineage>
        <taxon>Viruses</taxon>
        <taxon>Duplodnaviria</taxon>
        <taxon>Heunggongvirae</taxon>
        <taxon>Uroviricota</taxon>
        <taxon>Caudoviricetes</taxon>
        <taxon>Peduoviridae</taxon>
        <taxon>Maltschvirus</taxon>
        <taxon>Maltschvirus maltsch</taxon>
    </lineage>
</organism>
<keyword evidence="1" id="KW-0238">DNA-binding</keyword>